<accession>A0ABU5XPN7</accession>
<keyword evidence="2" id="KW-1185">Reference proteome</keyword>
<dbReference type="Proteomes" id="UP001299596">
    <property type="component" value="Unassembled WGS sequence"/>
</dbReference>
<evidence type="ECO:0000313" key="1">
    <source>
        <dbReference type="EMBL" id="MEB3024154.1"/>
    </source>
</evidence>
<protein>
    <submittedName>
        <fullName evidence="1">Uncharacterized protein</fullName>
    </submittedName>
</protein>
<name>A0ABU5XPN7_9MYCO</name>
<sequence length="164" mass="18451">MTTALDYEIVDPPGLAQLEERLKFGRRRSIAVINAPLHSPLRLLSVSRANPYESDVVIAFATRRVDLAWLKPAYRAAYSRRTSWLIYPEPTRPGTDLRWDWFLAALRQYGVHVVQQVSLDRNWSAVQLMSKQADDQEADLVGYPADPAVESAPAQPATITTLFG</sequence>
<reference evidence="1 2" key="1">
    <citation type="submission" date="2023-12" db="EMBL/GenBank/DDBJ databases">
        <title>Description of new species of Mycobacterium terrae complex isolated from sewage at the Sao Paulo Zoological Park Foundation in Brazil.</title>
        <authorList>
            <person name="Romagnoli C.L."/>
            <person name="Conceicao E.C."/>
            <person name="Machado E."/>
            <person name="Barreto L.B.P.F."/>
            <person name="Sharma A."/>
            <person name="Silva N.M."/>
            <person name="Marques L.E."/>
            <person name="Juliana M.A."/>
            <person name="Lourenco M.C.S."/>
            <person name="Digiampietri L.A."/>
            <person name="Suffys P.N."/>
            <person name="Viana-Niero C."/>
        </authorList>
    </citation>
    <scope>NUCLEOTIDE SEQUENCE [LARGE SCALE GENOMIC DNA]</scope>
    <source>
        <strain evidence="1 2">MYC098</strain>
    </source>
</reference>
<organism evidence="1 2">
    <name type="scientific">[Mycobacterium] crassicus</name>
    <dbReference type="NCBI Taxonomy" id="2872309"/>
    <lineage>
        <taxon>Bacteria</taxon>
        <taxon>Bacillati</taxon>
        <taxon>Actinomycetota</taxon>
        <taxon>Actinomycetes</taxon>
        <taxon>Mycobacteriales</taxon>
        <taxon>Mycobacteriaceae</taxon>
        <taxon>Mycolicibacter</taxon>
    </lineage>
</organism>
<dbReference type="RefSeq" id="WP_225405362.1">
    <property type="nucleotide sequence ID" value="NZ_JAYJJR010000032.1"/>
</dbReference>
<proteinExistence type="predicted"/>
<dbReference type="EMBL" id="JAYJJR010000032">
    <property type="protein sequence ID" value="MEB3024154.1"/>
    <property type="molecule type" value="Genomic_DNA"/>
</dbReference>
<comment type="caution">
    <text evidence="1">The sequence shown here is derived from an EMBL/GenBank/DDBJ whole genome shotgun (WGS) entry which is preliminary data.</text>
</comment>
<evidence type="ECO:0000313" key="2">
    <source>
        <dbReference type="Proteomes" id="UP001299596"/>
    </source>
</evidence>
<gene>
    <name evidence="1" type="ORF">K6T79_24350</name>
</gene>